<evidence type="ECO:0000313" key="1">
    <source>
        <dbReference type="EMBL" id="KXK26223.1"/>
    </source>
</evidence>
<proteinExistence type="predicted"/>
<comment type="caution">
    <text evidence="1">The sequence shown here is derived from an EMBL/GenBank/DDBJ whole genome shotgun (WGS) entry which is preliminary data.</text>
</comment>
<gene>
    <name evidence="1" type="ORF">TR69_WS6001001218</name>
</gene>
<accession>A0A136LX51</accession>
<dbReference type="EMBL" id="JYNZ01000004">
    <property type="protein sequence ID" value="KXK26223.1"/>
    <property type="molecule type" value="Genomic_DNA"/>
</dbReference>
<dbReference type="AlphaFoldDB" id="A0A136LX51"/>
<name>A0A136LX51_9BACT</name>
<dbReference type="STRING" id="1617426.TR69_WS6001001218"/>
<sequence>MAHPDVYSFHIWRNCATLFVRKRVMEQTGRVTSVEIPTSMANGLCEQELHMIVQAAQSCVAREFADQFGGQAPDYFNDYMNERLPGVIETMLQNPQAYINPARYPQQDDASGEYAFA</sequence>
<organism evidence="1 2">
    <name type="scientific">candidate division WS6 bacterium OLB20</name>
    <dbReference type="NCBI Taxonomy" id="1617426"/>
    <lineage>
        <taxon>Bacteria</taxon>
        <taxon>Candidatus Dojkabacteria</taxon>
    </lineage>
</organism>
<reference evidence="1 2" key="1">
    <citation type="submission" date="2015-02" db="EMBL/GenBank/DDBJ databases">
        <title>Improved understanding of the partial-nitritation anammox process through 23 genomes representing the majority of the microbial community.</title>
        <authorList>
            <person name="Speth D.R."/>
            <person name="In T Zandt M."/>
            <person name="Guerrero Cruz S."/>
            <person name="Jetten M.S."/>
            <person name="Dutilh B.E."/>
        </authorList>
    </citation>
    <scope>NUCLEOTIDE SEQUENCE [LARGE SCALE GENOMIC DNA]</scope>
    <source>
        <strain evidence="1">OLB20</strain>
    </source>
</reference>
<protein>
    <submittedName>
        <fullName evidence="1">Uncharacterized protein</fullName>
    </submittedName>
</protein>
<evidence type="ECO:0000313" key="2">
    <source>
        <dbReference type="Proteomes" id="UP000070457"/>
    </source>
</evidence>
<dbReference type="Proteomes" id="UP000070457">
    <property type="component" value="Unassembled WGS sequence"/>
</dbReference>